<name>X1QBQ1_9ZZZZ</name>
<proteinExistence type="predicted"/>
<evidence type="ECO:0000313" key="1">
    <source>
        <dbReference type="EMBL" id="GAI40704.1"/>
    </source>
</evidence>
<gene>
    <name evidence="1" type="ORF">S06H3_40842</name>
</gene>
<dbReference type="AlphaFoldDB" id="X1QBQ1"/>
<reference evidence="1" key="1">
    <citation type="journal article" date="2014" name="Front. Microbiol.">
        <title>High frequency of phylogenetically diverse reductive dehalogenase-homologous genes in deep subseafloor sedimentary metagenomes.</title>
        <authorList>
            <person name="Kawai M."/>
            <person name="Futagami T."/>
            <person name="Toyoda A."/>
            <person name="Takaki Y."/>
            <person name="Nishi S."/>
            <person name="Hori S."/>
            <person name="Arai W."/>
            <person name="Tsubouchi T."/>
            <person name="Morono Y."/>
            <person name="Uchiyama I."/>
            <person name="Ito T."/>
            <person name="Fujiyama A."/>
            <person name="Inagaki F."/>
            <person name="Takami H."/>
        </authorList>
    </citation>
    <scope>NUCLEOTIDE SEQUENCE</scope>
    <source>
        <strain evidence="1">Expedition CK06-06</strain>
    </source>
</reference>
<comment type="caution">
    <text evidence="1">The sequence shown here is derived from an EMBL/GenBank/DDBJ whole genome shotgun (WGS) entry which is preliminary data.</text>
</comment>
<feature type="non-terminal residue" evidence="1">
    <location>
        <position position="220"/>
    </location>
</feature>
<dbReference type="EMBL" id="BARV01025104">
    <property type="protein sequence ID" value="GAI40704.1"/>
    <property type="molecule type" value="Genomic_DNA"/>
</dbReference>
<organism evidence="1">
    <name type="scientific">marine sediment metagenome</name>
    <dbReference type="NCBI Taxonomy" id="412755"/>
    <lineage>
        <taxon>unclassified sequences</taxon>
        <taxon>metagenomes</taxon>
        <taxon>ecological metagenomes</taxon>
    </lineage>
</organism>
<accession>X1QBQ1</accession>
<sequence length="220" mass="25672">MAEHLFIDNIKPCDELYRIIRDENRGVKYKSYMENLWEMYHPYADSDFPMQLPQDFHARFWEMYLTCTLICNSFKVVPKQTRSKGPDIKVGNASITIWIEAVTPTSGDPSKPDSVSYPRMGVAQQVPDEQIILRYCSAIHDKYFDKYFKYLEDGIIRIEDCYVIALNGCKIPWPGSDYEPPRIVRSVLPFGWQVVTVDTSSHKVVNRGYQYRAYLRKASD</sequence>
<protein>
    <submittedName>
        <fullName evidence="1">Uncharacterized protein</fullName>
    </submittedName>
</protein>